<gene>
    <name evidence="1" type="ORF">BDR25DRAFT_329639</name>
</gene>
<comment type="caution">
    <text evidence="1">The sequence shown here is derived from an EMBL/GenBank/DDBJ whole genome shotgun (WGS) entry which is preliminary data.</text>
</comment>
<name>A0ACB6QBP9_9PLEO</name>
<sequence length="398" mass="44089">MTRCLYIRAAYQAKLFAGLVAARDFKINLNACEASVFLNASTNIWKNYTLHPSIDWRTKIEAATAAINVTNADLKNKALQVATYGTFVWIEGQSQIPKIEQAVKDVPCKNVLGLVISGLPYHECLPIEVKPPMEPYSYSADYIDPIVKILKSYPNTAFALIIEPGVVGNVVPNVNTSSCKHVVDSYRQNVPYALRNLNLPNVVMYLDGAHGGLLGWRYILKSAAQELADTYKAAGSPSQFRGLATNVAGYNSWDLSPGEYFADPDAEPTNEAHNEKRYILLLGKELQKTGMPRHSITDTSRSGVQGIRKEWGDWCNVNGAGFGRRPGTDTCDEWADAFVWVKWGGESDGTSDATSRTYESFCGKVDAFQPSPEKGEWNQAYFEMLLRNAKLGTKYQPC</sequence>
<keyword evidence="2" id="KW-1185">Reference proteome</keyword>
<organism evidence="1 2">
    <name type="scientific">Lindgomyces ingoldianus</name>
    <dbReference type="NCBI Taxonomy" id="673940"/>
    <lineage>
        <taxon>Eukaryota</taxon>
        <taxon>Fungi</taxon>
        <taxon>Dikarya</taxon>
        <taxon>Ascomycota</taxon>
        <taxon>Pezizomycotina</taxon>
        <taxon>Dothideomycetes</taxon>
        <taxon>Pleosporomycetidae</taxon>
        <taxon>Pleosporales</taxon>
        <taxon>Lindgomycetaceae</taxon>
        <taxon>Lindgomyces</taxon>
    </lineage>
</organism>
<accession>A0ACB6QBP9</accession>
<dbReference type="EMBL" id="MU003549">
    <property type="protein sequence ID" value="KAF2463537.1"/>
    <property type="molecule type" value="Genomic_DNA"/>
</dbReference>
<evidence type="ECO:0000313" key="2">
    <source>
        <dbReference type="Proteomes" id="UP000799755"/>
    </source>
</evidence>
<protein>
    <submittedName>
        <fullName evidence="1">Cellulase</fullName>
    </submittedName>
</protein>
<reference evidence="1" key="1">
    <citation type="journal article" date="2020" name="Stud. Mycol.">
        <title>101 Dothideomycetes genomes: a test case for predicting lifestyles and emergence of pathogens.</title>
        <authorList>
            <person name="Haridas S."/>
            <person name="Albert R."/>
            <person name="Binder M."/>
            <person name="Bloem J."/>
            <person name="Labutti K."/>
            <person name="Salamov A."/>
            <person name="Andreopoulos B."/>
            <person name="Baker S."/>
            <person name="Barry K."/>
            <person name="Bills G."/>
            <person name="Bluhm B."/>
            <person name="Cannon C."/>
            <person name="Castanera R."/>
            <person name="Culley D."/>
            <person name="Daum C."/>
            <person name="Ezra D."/>
            <person name="Gonzalez J."/>
            <person name="Henrissat B."/>
            <person name="Kuo A."/>
            <person name="Liang C."/>
            <person name="Lipzen A."/>
            <person name="Lutzoni F."/>
            <person name="Magnuson J."/>
            <person name="Mondo S."/>
            <person name="Nolan M."/>
            <person name="Ohm R."/>
            <person name="Pangilinan J."/>
            <person name="Park H.-J."/>
            <person name="Ramirez L."/>
            <person name="Alfaro M."/>
            <person name="Sun H."/>
            <person name="Tritt A."/>
            <person name="Yoshinaga Y."/>
            <person name="Zwiers L.-H."/>
            <person name="Turgeon B."/>
            <person name="Goodwin S."/>
            <person name="Spatafora J."/>
            <person name="Crous P."/>
            <person name="Grigoriev I."/>
        </authorList>
    </citation>
    <scope>NUCLEOTIDE SEQUENCE</scope>
    <source>
        <strain evidence="1">ATCC 200398</strain>
    </source>
</reference>
<proteinExistence type="predicted"/>
<evidence type="ECO:0000313" key="1">
    <source>
        <dbReference type="EMBL" id="KAF2463537.1"/>
    </source>
</evidence>
<dbReference type="Proteomes" id="UP000799755">
    <property type="component" value="Unassembled WGS sequence"/>
</dbReference>